<dbReference type="InterPro" id="IPR018677">
    <property type="entry name" value="DUF2157"/>
</dbReference>
<feature type="transmembrane region" description="Helical" evidence="1">
    <location>
        <begin position="191"/>
        <end position="207"/>
    </location>
</feature>
<keyword evidence="1" id="KW-0472">Membrane</keyword>
<feature type="transmembrane region" description="Helical" evidence="1">
    <location>
        <begin position="280"/>
        <end position="299"/>
    </location>
</feature>
<feature type="transmembrane region" description="Helical" evidence="1">
    <location>
        <begin position="311"/>
        <end position="332"/>
    </location>
</feature>
<evidence type="ECO:0000313" key="3">
    <source>
        <dbReference type="EMBL" id="MFD2205635.1"/>
    </source>
</evidence>
<feature type="transmembrane region" description="Helical" evidence="1">
    <location>
        <begin position="88"/>
        <end position="107"/>
    </location>
</feature>
<dbReference type="RefSeq" id="WP_380250435.1">
    <property type="nucleotide sequence ID" value="NZ_JBHUII010000004.1"/>
</dbReference>
<evidence type="ECO:0000313" key="4">
    <source>
        <dbReference type="Proteomes" id="UP001597294"/>
    </source>
</evidence>
<evidence type="ECO:0000256" key="1">
    <source>
        <dbReference type="SAM" id="Phobius"/>
    </source>
</evidence>
<protein>
    <submittedName>
        <fullName evidence="3">DUF2157 domain-containing protein</fullName>
    </submittedName>
</protein>
<feature type="transmembrane region" description="Helical" evidence="1">
    <location>
        <begin position="140"/>
        <end position="157"/>
    </location>
</feature>
<proteinExistence type="predicted"/>
<gene>
    <name evidence="3" type="ORF">ACFSKO_08440</name>
</gene>
<feature type="transmembrane region" description="Helical" evidence="1">
    <location>
        <begin position="51"/>
        <end position="76"/>
    </location>
</feature>
<feature type="domain" description="DUF2157" evidence="2">
    <location>
        <begin position="29"/>
        <end position="164"/>
    </location>
</feature>
<dbReference type="EMBL" id="JBHUII010000004">
    <property type="protein sequence ID" value="MFD2205635.1"/>
    <property type="molecule type" value="Genomic_DNA"/>
</dbReference>
<sequence>MTALNSNKKNTLGLDHIPANRALIDQLFSHGQITRQARDEALKILIPHNHWGLWVARLLLGLGVCFVLSGIVYFFAFNWAKMPPHFKLGLIEFGLITSLISAYFCSLSKLSGQLSLLSASVLVGVFLAVFGQIYQTGADAYQLFMMWALLTLGWTIISNFATHWIFWLSITNIFIVLWWDQAVLPERENEPFILVLMILFNTTALVGREYCAPKPKFHWLNFGWTRWVLLVASLILMLAPMLILIVEPDEANTSLLLGALLGAIGHVAIYFYYRTRIKDMWSLAAVVISTSILIEVVVIKSISEILNREEAAMFLMMGLMTIGVVTGLTLFLRRLTEQLEIENA</sequence>
<comment type="caution">
    <text evidence="3">The sequence shown here is derived from an EMBL/GenBank/DDBJ whole genome shotgun (WGS) entry which is preliminary data.</text>
</comment>
<feature type="transmembrane region" description="Helical" evidence="1">
    <location>
        <begin position="114"/>
        <end position="134"/>
    </location>
</feature>
<feature type="transmembrane region" description="Helical" evidence="1">
    <location>
        <begin position="227"/>
        <end position="246"/>
    </location>
</feature>
<name>A0ABW5BJN3_9PROT</name>
<reference evidence="4" key="1">
    <citation type="journal article" date="2019" name="Int. J. Syst. Evol. Microbiol.">
        <title>The Global Catalogue of Microorganisms (GCM) 10K type strain sequencing project: providing services to taxonomists for standard genome sequencing and annotation.</title>
        <authorList>
            <consortium name="The Broad Institute Genomics Platform"/>
            <consortium name="The Broad Institute Genome Sequencing Center for Infectious Disease"/>
            <person name="Wu L."/>
            <person name="Ma J."/>
        </authorList>
    </citation>
    <scope>NUCLEOTIDE SEQUENCE [LARGE SCALE GENOMIC DNA]</scope>
    <source>
        <strain evidence="4">CGMCC 4.7192</strain>
    </source>
</reference>
<organism evidence="3 4">
    <name type="scientific">Kiloniella antarctica</name>
    <dbReference type="NCBI Taxonomy" id="1550907"/>
    <lineage>
        <taxon>Bacteria</taxon>
        <taxon>Pseudomonadati</taxon>
        <taxon>Pseudomonadota</taxon>
        <taxon>Alphaproteobacteria</taxon>
        <taxon>Rhodospirillales</taxon>
        <taxon>Kiloniellaceae</taxon>
        <taxon>Kiloniella</taxon>
    </lineage>
</organism>
<keyword evidence="1" id="KW-0812">Transmembrane</keyword>
<dbReference type="Proteomes" id="UP001597294">
    <property type="component" value="Unassembled WGS sequence"/>
</dbReference>
<feature type="transmembrane region" description="Helical" evidence="1">
    <location>
        <begin position="252"/>
        <end position="273"/>
    </location>
</feature>
<evidence type="ECO:0000259" key="2">
    <source>
        <dbReference type="Pfam" id="PF09925"/>
    </source>
</evidence>
<dbReference type="Pfam" id="PF09925">
    <property type="entry name" value="DUF2157"/>
    <property type="match status" value="1"/>
</dbReference>
<feature type="transmembrane region" description="Helical" evidence="1">
    <location>
        <begin position="164"/>
        <end position="179"/>
    </location>
</feature>
<accession>A0ABW5BJN3</accession>
<keyword evidence="1" id="KW-1133">Transmembrane helix</keyword>
<keyword evidence="4" id="KW-1185">Reference proteome</keyword>